<dbReference type="InterPro" id="IPR053293">
    <property type="entry name" value="OCM_Kinase"/>
</dbReference>
<evidence type="ECO:0000259" key="2">
    <source>
        <dbReference type="PROSITE" id="PS50011"/>
    </source>
</evidence>
<dbReference type="GO" id="GO:0004672">
    <property type="term" value="F:protein kinase activity"/>
    <property type="evidence" value="ECO:0007669"/>
    <property type="project" value="InterPro"/>
</dbReference>
<keyword evidence="1" id="KW-1133">Transmembrane helix</keyword>
<dbReference type="Gene3D" id="3.30.200.20">
    <property type="entry name" value="Phosphorylase Kinase, domain 1"/>
    <property type="match status" value="1"/>
</dbReference>
<dbReference type="GO" id="GO:0005524">
    <property type="term" value="F:ATP binding"/>
    <property type="evidence" value="ECO:0007669"/>
    <property type="project" value="InterPro"/>
</dbReference>
<dbReference type="AlphaFoldDB" id="A0A7C9DPF2"/>
<feature type="domain" description="Protein kinase" evidence="2">
    <location>
        <begin position="44"/>
        <end position="316"/>
    </location>
</feature>
<evidence type="ECO:0000313" key="3">
    <source>
        <dbReference type="EMBL" id="MBA4643488.1"/>
    </source>
</evidence>
<feature type="transmembrane region" description="Helical" evidence="1">
    <location>
        <begin position="554"/>
        <end position="576"/>
    </location>
</feature>
<keyword evidence="1" id="KW-0812">Transmembrane</keyword>
<sequence>MADQVLSRQPAPFEFVIFEGDAENMRTVVVTPNETSPWIDPSSLRLRHRIGRGPFGDVWLATHHRSGEDYDEYHEVAIKMLNAVREDSMKAILDKFANFFPKYQTLEGVCWLHGISVLNGKVSIVMKFYEGSIGDKMARAKDGKLLLPDVLRYSIDLAKAIMELQSQEMLILNLKPSNFLLDENDQAILGDFGVPYLLLGMPSSNSDMSQNMGTPNYMAPEQWEPEVRGPLSLESDTWGFGCSVLEMLTGVQPWCGRSLQQIYQSVVLRQEKPEIPGGLPPAVENALSACFEFDFRNRPLMTDILQAFKRSQDAVMSKEASLVVGTKMNTVKLSQYCYSEWFLKKDNLQEGDIVRSRKAPNSSRLDNMLVPEGKVVGLEGNDGPDGFVLVRVHGIHDPLRVRASTLERVTHGFAAGDWVRLREDQRKHSAVGILHCILRDGTAAVGFIGLQTLWKGNHSALCMAEAYCVGQFIRVKSNVFSPRFEWPRQRGRWATGKIVHIYPNGCLKVKFPGRLAFGEKQDCFFADPAEVEPVSFSTCPGIVQKYQHLENFHWAVRPILVALGLFAAMKIGCFVGKTISKPKVKKDQATAASKDGQRADGAGKSAWLPSSVATMIIR</sequence>
<organism evidence="3">
    <name type="scientific">Opuntia streptacantha</name>
    <name type="common">Prickly pear cactus</name>
    <name type="synonym">Opuntia cardona</name>
    <dbReference type="NCBI Taxonomy" id="393608"/>
    <lineage>
        <taxon>Eukaryota</taxon>
        <taxon>Viridiplantae</taxon>
        <taxon>Streptophyta</taxon>
        <taxon>Embryophyta</taxon>
        <taxon>Tracheophyta</taxon>
        <taxon>Spermatophyta</taxon>
        <taxon>Magnoliopsida</taxon>
        <taxon>eudicotyledons</taxon>
        <taxon>Gunneridae</taxon>
        <taxon>Pentapetalae</taxon>
        <taxon>Caryophyllales</taxon>
        <taxon>Cactineae</taxon>
        <taxon>Cactaceae</taxon>
        <taxon>Opuntioideae</taxon>
        <taxon>Opuntia</taxon>
    </lineage>
</organism>
<dbReference type="InterPro" id="IPR011009">
    <property type="entry name" value="Kinase-like_dom_sf"/>
</dbReference>
<dbReference type="Pfam" id="PF07714">
    <property type="entry name" value="PK_Tyr_Ser-Thr"/>
    <property type="match status" value="1"/>
</dbReference>
<dbReference type="PANTHER" id="PTHR47209:SF1">
    <property type="entry name" value="OS06G0639500 PROTEIN"/>
    <property type="match status" value="1"/>
</dbReference>
<keyword evidence="1" id="KW-0472">Membrane</keyword>
<dbReference type="SUPFAM" id="SSF56112">
    <property type="entry name" value="Protein kinase-like (PK-like)"/>
    <property type="match status" value="1"/>
</dbReference>
<dbReference type="Gene3D" id="1.10.510.10">
    <property type="entry name" value="Transferase(Phosphotransferase) domain 1"/>
    <property type="match status" value="1"/>
</dbReference>
<evidence type="ECO:0000256" key="1">
    <source>
        <dbReference type="SAM" id="Phobius"/>
    </source>
</evidence>
<dbReference type="InterPro" id="IPR000719">
    <property type="entry name" value="Prot_kinase_dom"/>
</dbReference>
<dbReference type="InterPro" id="IPR001245">
    <property type="entry name" value="Ser-Thr/Tyr_kinase_cat_dom"/>
</dbReference>
<reference evidence="3" key="2">
    <citation type="submission" date="2020-07" db="EMBL/GenBank/DDBJ databases">
        <authorList>
            <person name="Vera ALvarez R."/>
            <person name="Arias-Moreno D.M."/>
            <person name="Jimenez-Jacinto V."/>
            <person name="Jimenez-Bremont J.F."/>
            <person name="Swaminathan K."/>
            <person name="Moose S.P."/>
            <person name="Guerrero-Gonzalez M.L."/>
            <person name="Marino-Ramirez L."/>
            <person name="Landsman D."/>
            <person name="Rodriguez-Kessler M."/>
            <person name="Delgado-Sanchez P."/>
        </authorList>
    </citation>
    <scope>NUCLEOTIDE SEQUENCE</scope>
    <source>
        <tissue evidence="3">Cladode</tissue>
    </source>
</reference>
<dbReference type="EMBL" id="GISG01133938">
    <property type="protein sequence ID" value="MBA4643488.1"/>
    <property type="molecule type" value="Transcribed_RNA"/>
</dbReference>
<dbReference type="PROSITE" id="PS50011">
    <property type="entry name" value="PROTEIN_KINASE_DOM"/>
    <property type="match status" value="1"/>
</dbReference>
<protein>
    <recommendedName>
        <fullName evidence="2">Protein kinase domain-containing protein</fullName>
    </recommendedName>
</protein>
<accession>A0A7C9DPF2</accession>
<proteinExistence type="predicted"/>
<reference evidence="3" key="1">
    <citation type="journal article" date="2013" name="J. Plant Res.">
        <title>Effect of fungi and light on seed germination of three Opuntia species from semiarid lands of central Mexico.</title>
        <authorList>
            <person name="Delgado-Sanchez P."/>
            <person name="Jimenez-Bremont J.F."/>
            <person name="Guerrero-Gonzalez Mde L."/>
            <person name="Flores J."/>
        </authorList>
    </citation>
    <scope>NUCLEOTIDE SEQUENCE</scope>
    <source>
        <tissue evidence="3">Cladode</tissue>
    </source>
</reference>
<name>A0A7C9DPF2_OPUST</name>
<dbReference type="PANTHER" id="PTHR47209">
    <property type="entry name" value="OS06G0639500 PROTEIN"/>
    <property type="match status" value="1"/>
</dbReference>